<dbReference type="Gene3D" id="3.40.50.2000">
    <property type="entry name" value="Glycogen Phosphorylase B"/>
    <property type="match status" value="1"/>
</dbReference>
<keyword evidence="2" id="KW-1185">Reference proteome</keyword>
<dbReference type="PATRIC" id="fig|693979.3.peg.2381"/>
<gene>
    <name evidence="1" type="ordered locus">Bache_2266</name>
</gene>
<dbReference type="KEGG" id="bhl:Bache_2266"/>
<organism evidence="1 2">
    <name type="scientific">Bacteroides helcogenes (strain ATCC 35417 / DSM 20613 / JCM 6297 / CCUG 15421 / P 36-108)</name>
    <dbReference type="NCBI Taxonomy" id="693979"/>
    <lineage>
        <taxon>Bacteria</taxon>
        <taxon>Pseudomonadati</taxon>
        <taxon>Bacteroidota</taxon>
        <taxon>Bacteroidia</taxon>
        <taxon>Bacteroidales</taxon>
        <taxon>Bacteroidaceae</taxon>
        <taxon>Bacteroides</taxon>
    </lineage>
</organism>
<dbReference type="Pfam" id="PF13528">
    <property type="entry name" value="Glyco_trans_1_3"/>
    <property type="match status" value="1"/>
</dbReference>
<proteinExistence type="predicted"/>
<dbReference type="EMBL" id="CP002352">
    <property type="protein sequence ID" value="ADV44235.1"/>
    <property type="molecule type" value="Genomic_DNA"/>
</dbReference>
<evidence type="ECO:0000313" key="1">
    <source>
        <dbReference type="EMBL" id="ADV44235.1"/>
    </source>
</evidence>
<reference evidence="1 2" key="2">
    <citation type="journal article" date="2011" name="Stand. Genomic Sci.">
        <title>Complete genome sequence of Bacteroides helcogenes type strain (P 36-108).</title>
        <authorList>
            <person name="Pati A."/>
            <person name="Gronow S."/>
            <person name="Zeytun A."/>
            <person name="Lapidus A."/>
            <person name="Nolan M."/>
            <person name="Hammon N."/>
            <person name="Deshpande S."/>
            <person name="Cheng J.F."/>
            <person name="Tapia R."/>
            <person name="Han C."/>
            <person name="Goodwin L."/>
            <person name="Pitluck S."/>
            <person name="Liolios K."/>
            <person name="Pagani I."/>
            <person name="Ivanova N."/>
            <person name="Mavromatis K."/>
            <person name="Chen A."/>
            <person name="Palaniappan K."/>
            <person name="Land M."/>
            <person name="Hauser L."/>
            <person name="Chang Y.J."/>
            <person name="Jeffries C.D."/>
            <person name="Detter J.C."/>
            <person name="Brambilla E."/>
            <person name="Rohde M."/>
            <person name="Goker M."/>
            <person name="Woyke T."/>
            <person name="Bristow J."/>
            <person name="Eisen J.A."/>
            <person name="Markowitz V."/>
            <person name="Hugenholtz P."/>
            <person name="Kyrpides N.C."/>
            <person name="Klenk H.P."/>
            <person name="Lucas S."/>
        </authorList>
    </citation>
    <scope>NUCLEOTIDE SEQUENCE [LARGE SCALE GENOMIC DNA]</scope>
    <source>
        <strain evidence="2">ATCC 35417 / DSM 20613 / JCM 6297 / CCUG 15421 / P 36-108</strain>
    </source>
</reference>
<evidence type="ECO:0000313" key="2">
    <source>
        <dbReference type="Proteomes" id="UP000008630"/>
    </source>
</evidence>
<protein>
    <submittedName>
        <fullName evidence="1">Glycosyltransferase</fullName>
    </submittedName>
</protein>
<dbReference type="AlphaFoldDB" id="E6ST04"/>
<dbReference type="RefSeq" id="WP_013547826.1">
    <property type="nucleotide sequence ID" value="NC_014933.1"/>
</dbReference>
<dbReference type="HOGENOM" id="CLU_048991_0_0_10"/>
<dbReference type="Proteomes" id="UP000008630">
    <property type="component" value="Chromosome"/>
</dbReference>
<dbReference type="OrthoDB" id="9793805at2"/>
<accession>E6ST04</accession>
<reference key="1">
    <citation type="submission" date="2010-11" db="EMBL/GenBank/DDBJ databases">
        <title>The complete genome of Bacteroides helcogenes P 36-108.</title>
        <authorList>
            <consortium name="US DOE Joint Genome Institute (JGI-PGF)"/>
            <person name="Lucas S."/>
            <person name="Copeland A."/>
            <person name="Lapidus A."/>
            <person name="Bruce D."/>
            <person name="Goodwin L."/>
            <person name="Pitluck S."/>
            <person name="Kyrpides N."/>
            <person name="Mavromatis K."/>
            <person name="Ivanova N."/>
            <person name="Zeytun A."/>
            <person name="Brettin T."/>
            <person name="Detter J.C."/>
            <person name="Tapia R."/>
            <person name="Han C."/>
            <person name="Land M."/>
            <person name="Hauser L."/>
            <person name="Markowitz V."/>
            <person name="Cheng J.-F."/>
            <person name="Hugenholtz P."/>
            <person name="Woyke T."/>
            <person name="Wu D."/>
            <person name="Gronow S."/>
            <person name="Wellnitz S."/>
            <person name="Brambilla E."/>
            <person name="Klenk H.-P."/>
            <person name="Eisen J.A."/>
        </authorList>
    </citation>
    <scope>NUCLEOTIDE SEQUENCE</scope>
    <source>
        <strain>P 36-108</strain>
    </source>
</reference>
<name>E6ST04_BACT6</name>
<dbReference type="eggNOG" id="COG0707">
    <property type="taxonomic scope" value="Bacteria"/>
</dbReference>
<sequence>MKVLFIVQGEGRGHLTQAITMEDLLRRNGHEVVEVLVGKSNSRRLPGFFNRSIQAPIKRFLSPNFLPAPANKRVSLSRSVAYNIVKIPAYVKSMHYIHTRIEESGAELVINFYELLTGLTYLFYHPSVPQISIGHQYLFLHRDFEFPDKNRCSLWFLRFFTRLTCLGAKEKLALSFREMEDDSAAHIRVVPPLLRREVLSCEGMRGDYLHGYMVNAGFSENVKGWHSIHPEVPLHFFWDKQDEEEVCRIDDTLSFHQIDDVKFLRYMAGCKAYATTAGFESVCEAMYLGKPLLMVPVHIEQDCNAYDALRTGVGIISDGFDLERLLAFSENYFPDVTFRYWVRSCDRRILHSIETTVSLSHYPVSDFPYSYCNISDTSL</sequence>
<dbReference type="SUPFAM" id="SSF53756">
    <property type="entry name" value="UDP-Glycosyltransferase/glycogen phosphorylase"/>
    <property type="match status" value="1"/>
</dbReference>
<dbReference type="STRING" id="693979.Bache_2266"/>